<organism evidence="5 6">
    <name type="scientific">Ophiophagus hannah</name>
    <name type="common">King cobra</name>
    <name type="synonym">Naja hannah</name>
    <dbReference type="NCBI Taxonomy" id="8665"/>
    <lineage>
        <taxon>Eukaryota</taxon>
        <taxon>Metazoa</taxon>
        <taxon>Chordata</taxon>
        <taxon>Craniata</taxon>
        <taxon>Vertebrata</taxon>
        <taxon>Euteleostomi</taxon>
        <taxon>Lepidosauria</taxon>
        <taxon>Squamata</taxon>
        <taxon>Bifurcata</taxon>
        <taxon>Unidentata</taxon>
        <taxon>Episquamata</taxon>
        <taxon>Toxicofera</taxon>
        <taxon>Serpentes</taxon>
        <taxon>Colubroidea</taxon>
        <taxon>Elapidae</taxon>
        <taxon>Elapinae</taxon>
        <taxon>Ophiophagus</taxon>
    </lineage>
</organism>
<dbReference type="PANTHER" id="PTHR24201">
    <property type="entry name" value="ANK_REP_REGION DOMAIN-CONTAINING PROTEIN"/>
    <property type="match status" value="1"/>
</dbReference>
<evidence type="ECO:0000256" key="3">
    <source>
        <dbReference type="PROSITE-ProRule" id="PRU00023"/>
    </source>
</evidence>
<dbReference type="Proteomes" id="UP000018936">
    <property type="component" value="Unassembled WGS sequence"/>
</dbReference>
<reference evidence="5 6" key="1">
    <citation type="journal article" date="2013" name="Proc. Natl. Acad. Sci. U.S.A.">
        <title>The king cobra genome reveals dynamic gene evolution and adaptation in the snake venom system.</title>
        <authorList>
            <person name="Vonk F.J."/>
            <person name="Casewell N.R."/>
            <person name="Henkel C.V."/>
            <person name="Heimberg A.M."/>
            <person name="Jansen H.J."/>
            <person name="McCleary R.J."/>
            <person name="Kerkkamp H.M."/>
            <person name="Vos R.A."/>
            <person name="Guerreiro I."/>
            <person name="Calvete J.J."/>
            <person name="Wuster W."/>
            <person name="Woods A.E."/>
            <person name="Logan J.M."/>
            <person name="Harrison R.A."/>
            <person name="Castoe T.A."/>
            <person name="de Koning A.P."/>
            <person name="Pollock D.D."/>
            <person name="Yandell M."/>
            <person name="Calderon D."/>
            <person name="Renjifo C."/>
            <person name="Currier R.B."/>
            <person name="Salgado D."/>
            <person name="Pla D."/>
            <person name="Sanz L."/>
            <person name="Hyder A.S."/>
            <person name="Ribeiro J.M."/>
            <person name="Arntzen J.W."/>
            <person name="van den Thillart G.E."/>
            <person name="Boetzer M."/>
            <person name="Pirovano W."/>
            <person name="Dirks R.P."/>
            <person name="Spaink H.P."/>
            <person name="Duboule D."/>
            <person name="McGlinn E."/>
            <person name="Kini R.M."/>
            <person name="Richardson M.K."/>
        </authorList>
    </citation>
    <scope>NUCLEOTIDE SEQUENCE</scope>
    <source>
        <tissue evidence="5">Blood</tissue>
    </source>
</reference>
<evidence type="ECO:0000256" key="2">
    <source>
        <dbReference type="ARBA" id="ARBA00023043"/>
    </source>
</evidence>
<evidence type="ECO:0000313" key="5">
    <source>
        <dbReference type="EMBL" id="ETE69000.1"/>
    </source>
</evidence>
<evidence type="ECO:0000256" key="1">
    <source>
        <dbReference type="ARBA" id="ARBA00022737"/>
    </source>
</evidence>
<accession>V8P3W2</accession>
<gene>
    <name evidence="5" type="primary">ANKRD37</name>
    <name evidence="5" type="ORF">L345_05209</name>
</gene>
<feature type="repeat" description="ANK" evidence="3">
    <location>
        <begin position="163"/>
        <end position="195"/>
    </location>
</feature>
<evidence type="ECO:0000256" key="4">
    <source>
        <dbReference type="SAM" id="MobiDB-lite"/>
    </source>
</evidence>
<feature type="non-terminal residue" evidence="5">
    <location>
        <position position="1"/>
    </location>
</feature>
<dbReference type="Gene3D" id="1.25.40.20">
    <property type="entry name" value="Ankyrin repeat-containing domain"/>
    <property type="match status" value="1"/>
</dbReference>
<keyword evidence="2 3" id="KW-0040">ANK repeat</keyword>
<dbReference type="OrthoDB" id="5402602at2759"/>
<dbReference type="InterPro" id="IPR002110">
    <property type="entry name" value="Ankyrin_rpt"/>
</dbReference>
<dbReference type="InterPro" id="IPR036770">
    <property type="entry name" value="Ankyrin_rpt-contain_sf"/>
</dbReference>
<dbReference type="PANTHER" id="PTHR24201:SF0">
    <property type="entry name" value="ANKYRIN REPEAT DOMAIN-CONTAINING PROTEIN 37"/>
    <property type="match status" value="1"/>
</dbReference>
<evidence type="ECO:0000313" key="6">
    <source>
        <dbReference type="Proteomes" id="UP000018936"/>
    </source>
</evidence>
<name>V8P3W2_OPHHA</name>
<dbReference type="EMBL" id="AZIM01000871">
    <property type="protein sequence ID" value="ETE69000.1"/>
    <property type="molecule type" value="Genomic_DNA"/>
</dbReference>
<dbReference type="InterPro" id="IPR050776">
    <property type="entry name" value="Ank_Repeat/CDKN_Inhibitor"/>
</dbReference>
<protein>
    <submittedName>
        <fullName evidence="5">Ankyrin repeat domain-containing protein 37</fullName>
    </submittedName>
</protein>
<dbReference type="SUPFAM" id="SSF48403">
    <property type="entry name" value="Ankyrin repeat"/>
    <property type="match status" value="1"/>
</dbReference>
<dbReference type="Pfam" id="PF12796">
    <property type="entry name" value="Ank_2"/>
    <property type="match status" value="1"/>
</dbReference>
<dbReference type="PROSITE" id="PS50297">
    <property type="entry name" value="ANK_REP_REGION"/>
    <property type="match status" value="1"/>
</dbReference>
<dbReference type="PROSITE" id="PS50088">
    <property type="entry name" value="ANK_REPEAT"/>
    <property type="match status" value="1"/>
</dbReference>
<keyword evidence="1" id="KW-0677">Repeat</keyword>
<dbReference type="SMART" id="SM00248">
    <property type="entry name" value="ANK"/>
    <property type="match status" value="3"/>
</dbReference>
<feature type="compositionally biased region" description="Basic and acidic residues" evidence="4">
    <location>
        <begin position="236"/>
        <end position="256"/>
    </location>
</feature>
<dbReference type="AlphaFoldDB" id="V8P3W2"/>
<keyword evidence="6" id="KW-1185">Reference proteome</keyword>
<dbReference type="GO" id="GO:0005737">
    <property type="term" value="C:cytoplasm"/>
    <property type="evidence" value="ECO:0007669"/>
    <property type="project" value="TreeGrafter"/>
</dbReference>
<feature type="region of interest" description="Disordered" evidence="4">
    <location>
        <begin position="235"/>
        <end position="256"/>
    </location>
</feature>
<sequence length="276" mass="29797">MSPPDSIPMNCDSLNSSAVLIANCALPRVVAENRDIGRAATTRRLATLVPSVSPKAYALPSTRPSLSRPLLESDALACTTELCSRSPPLFFGDKSTKRAKMLLWDANSEPHGPSPLLEAGMEVNLAAAAFVQSPAHLAAGGGHAFFLLWQLQTGANLNQQDWLGEAPIHKAAKVGSLECLTLLVASQANIDLRNNNSQTAEDLALALGFLECAQFLMKVKQIQNLKAGAQYNSSLHDSDESIHSDASKRQKGVWERNRLVNRKRRRSNGKAVSSTF</sequence>
<proteinExistence type="predicted"/>
<comment type="caution">
    <text evidence="5">The sequence shown here is derived from an EMBL/GenBank/DDBJ whole genome shotgun (WGS) entry which is preliminary data.</text>
</comment>